<feature type="region of interest" description="Disordered" evidence="3">
    <location>
        <begin position="92"/>
        <end position="115"/>
    </location>
</feature>
<sequence length="280" mass="30059">MDDYQYRKRSRDDDEKTLFVKNLAESVTEDSLKSFFSDTVEVRLPSRPDGAHKGFAYVVFDDEAAVEQMMNDHQGEDLEGSSLFLDYAGSRGSKAKSARSDYSGGSGGRRSGGGSGEKTKVLFIKNLSYNATEKDLLTAFGGCESARLIRFPDTGKPRGFGFVEYTSQEDATDALREKQGFDIDGREIYIDYASDRQGGGDRRSSGGYGDRDRRDSRGGGYSRGGGGGGYRGSRGGSRGYGGGGGRGGGGSDYRGRGRSSSGGGGSSSRDYGSREYSSRY</sequence>
<evidence type="ECO:0000313" key="5">
    <source>
        <dbReference type="EMBL" id="OWF52089.1"/>
    </source>
</evidence>
<evidence type="ECO:0000313" key="6">
    <source>
        <dbReference type="Proteomes" id="UP000242188"/>
    </source>
</evidence>
<accession>A0A210QTN8</accession>
<evidence type="ECO:0000256" key="3">
    <source>
        <dbReference type="SAM" id="MobiDB-lite"/>
    </source>
</evidence>
<dbReference type="Proteomes" id="UP000242188">
    <property type="component" value="Unassembled WGS sequence"/>
</dbReference>
<feature type="compositionally biased region" description="Basic and acidic residues" evidence="3">
    <location>
        <begin position="198"/>
        <end position="217"/>
    </location>
</feature>
<dbReference type="EMBL" id="NEDP02001973">
    <property type="protein sequence ID" value="OWF52089.1"/>
    <property type="molecule type" value="Genomic_DNA"/>
</dbReference>
<reference evidence="5 6" key="1">
    <citation type="journal article" date="2017" name="Nat. Ecol. Evol.">
        <title>Scallop genome provides insights into evolution of bilaterian karyotype and development.</title>
        <authorList>
            <person name="Wang S."/>
            <person name="Zhang J."/>
            <person name="Jiao W."/>
            <person name="Li J."/>
            <person name="Xun X."/>
            <person name="Sun Y."/>
            <person name="Guo X."/>
            <person name="Huan P."/>
            <person name="Dong B."/>
            <person name="Zhang L."/>
            <person name="Hu X."/>
            <person name="Sun X."/>
            <person name="Wang J."/>
            <person name="Zhao C."/>
            <person name="Wang Y."/>
            <person name="Wang D."/>
            <person name="Huang X."/>
            <person name="Wang R."/>
            <person name="Lv J."/>
            <person name="Li Y."/>
            <person name="Zhang Z."/>
            <person name="Liu B."/>
            <person name="Lu W."/>
            <person name="Hui Y."/>
            <person name="Liang J."/>
            <person name="Zhou Z."/>
            <person name="Hou R."/>
            <person name="Li X."/>
            <person name="Liu Y."/>
            <person name="Li H."/>
            <person name="Ning X."/>
            <person name="Lin Y."/>
            <person name="Zhao L."/>
            <person name="Xing Q."/>
            <person name="Dou J."/>
            <person name="Li Y."/>
            <person name="Mao J."/>
            <person name="Guo H."/>
            <person name="Dou H."/>
            <person name="Li T."/>
            <person name="Mu C."/>
            <person name="Jiang W."/>
            <person name="Fu Q."/>
            <person name="Fu X."/>
            <person name="Miao Y."/>
            <person name="Liu J."/>
            <person name="Yu Q."/>
            <person name="Li R."/>
            <person name="Liao H."/>
            <person name="Li X."/>
            <person name="Kong Y."/>
            <person name="Jiang Z."/>
            <person name="Chourrout D."/>
            <person name="Li R."/>
            <person name="Bao Z."/>
        </authorList>
    </citation>
    <scope>NUCLEOTIDE SEQUENCE [LARGE SCALE GENOMIC DNA]</scope>
    <source>
        <strain evidence="5 6">PY_sf001</strain>
    </source>
</reference>
<evidence type="ECO:0000256" key="1">
    <source>
        <dbReference type="ARBA" id="ARBA00022884"/>
    </source>
</evidence>
<feature type="compositionally biased region" description="Basic and acidic residues" evidence="3">
    <location>
        <begin position="271"/>
        <end position="280"/>
    </location>
</feature>
<organism evidence="5 6">
    <name type="scientific">Mizuhopecten yessoensis</name>
    <name type="common">Japanese scallop</name>
    <name type="synonym">Patinopecten yessoensis</name>
    <dbReference type="NCBI Taxonomy" id="6573"/>
    <lineage>
        <taxon>Eukaryota</taxon>
        <taxon>Metazoa</taxon>
        <taxon>Spiralia</taxon>
        <taxon>Lophotrochozoa</taxon>
        <taxon>Mollusca</taxon>
        <taxon>Bivalvia</taxon>
        <taxon>Autobranchia</taxon>
        <taxon>Pteriomorphia</taxon>
        <taxon>Pectinida</taxon>
        <taxon>Pectinoidea</taxon>
        <taxon>Pectinidae</taxon>
        <taxon>Mizuhopecten</taxon>
    </lineage>
</organism>
<feature type="compositionally biased region" description="Gly residues" evidence="3">
    <location>
        <begin position="104"/>
        <end position="115"/>
    </location>
</feature>
<dbReference type="GO" id="GO:0003723">
    <property type="term" value="F:RNA binding"/>
    <property type="evidence" value="ECO:0007669"/>
    <property type="project" value="UniProtKB-UniRule"/>
</dbReference>
<name>A0A210QTN8_MIZYE</name>
<keyword evidence="6" id="KW-1185">Reference proteome</keyword>
<dbReference type="PROSITE" id="PS50102">
    <property type="entry name" value="RRM"/>
    <property type="match status" value="2"/>
</dbReference>
<dbReference type="STRING" id="6573.A0A210QTN8"/>
<dbReference type="InterPro" id="IPR035979">
    <property type="entry name" value="RBD_domain_sf"/>
</dbReference>
<feature type="compositionally biased region" description="Gly residues" evidence="3">
    <location>
        <begin position="218"/>
        <end position="252"/>
    </location>
</feature>
<dbReference type="SUPFAM" id="SSF54928">
    <property type="entry name" value="RNA-binding domain, RBD"/>
    <property type="match status" value="2"/>
</dbReference>
<gene>
    <name evidence="5" type="ORF">KP79_PYT06237</name>
</gene>
<dbReference type="Gene3D" id="3.30.70.330">
    <property type="match status" value="2"/>
</dbReference>
<evidence type="ECO:0000259" key="4">
    <source>
        <dbReference type="PROSITE" id="PS50102"/>
    </source>
</evidence>
<dbReference type="Pfam" id="PF00076">
    <property type="entry name" value="RRM_1"/>
    <property type="match status" value="2"/>
</dbReference>
<feature type="domain" description="RRM" evidence="4">
    <location>
        <begin position="120"/>
        <end position="195"/>
    </location>
</feature>
<dbReference type="InterPro" id="IPR000504">
    <property type="entry name" value="RRM_dom"/>
</dbReference>
<evidence type="ECO:0000256" key="2">
    <source>
        <dbReference type="PROSITE-ProRule" id="PRU00176"/>
    </source>
</evidence>
<dbReference type="InterPro" id="IPR012677">
    <property type="entry name" value="Nucleotide-bd_a/b_plait_sf"/>
</dbReference>
<feature type="domain" description="RRM" evidence="4">
    <location>
        <begin position="16"/>
        <end position="90"/>
    </location>
</feature>
<comment type="caution">
    <text evidence="5">The sequence shown here is derived from an EMBL/GenBank/DDBJ whole genome shotgun (WGS) entry which is preliminary data.</text>
</comment>
<keyword evidence="1 2" id="KW-0694">RNA-binding</keyword>
<protein>
    <submittedName>
        <fullName evidence="5">Nucleolin</fullName>
    </submittedName>
</protein>
<dbReference type="SMART" id="SM00360">
    <property type="entry name" value="RRM"/>
    <property type="match status" value="2"/>
</dbReference>
<dbReference type="InterPro" id="IPR052462">
    <property type="entry name" value="SLIRP/GR-RBP-like"/>
</dbReference>
<dbReference type="PANTHER" id="PTHR48027">
    <property type="entry name" value="HETEROGENEOUS NUCLEAR RIBONUCLEOPROTEIN 87F-RELATED"/>
    <property type="match status" value="1"/>
</dbReference>
<dbReference type="OrthoDB" id="167718at2759"/>
<proteinExistence type="predicted"/>
<dbReference type="AlphaFoldDB" id="A0A210QTN8"/>
<feature type="region of interest" description="Disordered" evidence="3">
    <location>
        <begin position="192"/>
        <end position="280"/>
    </location>
</feature>